<organism evidence="2 3">
    <name type="scientific">Brassica rapa subsp. trilocularis</name>
    <dbReference type="NCBI Taxonomy" id="1813537"/>
    <lineage>
        <taxon>Eukaryota</taxon>
        <taxon>Viridiplantae</taxon>
        <taxon>Streptophyta</taxon>
        <taxon>Embryophyta</taxon>
        <taxon>Tracheophyta</taxon>
        <taxon>Spermatophyta</taxon>
        <taxon>Magnoliopsida</taxon>
        <taxon>eudicotyledons</taxon>
        <taxon>Gunneridae</taxon>
        <taxon>Pentapetalae</taxon>
        <taxon>rosids</taxon>
        <taxon>malvids</taxon>
        <taxon>Brassicales</taxon>
        <taxon>Brassicaceae</taxon>
        <taxon>Brassiceae</taxon>
        <taxon>Brassica</taxon>
    </lineage>
</organism>
<evidence type="ECO:0000256" key="1">
    <source>
        <dbReference type="SAM" id="Phobius"/>
    </source>
</evidence>
<proteinExistence type="predicted"/>
<keyword evidence="1" id="KW-1133">Transmembrane helix</keyword>
<keyword evidence="1" id="KW-0812">Transmembrane</keyword>
<keyword evidence="1" id="KW-0472">Membrane</keyword>
<reference evidence="2 3" key="1">
    <citation type="submission" date="2021-03" db="EMBL/GenBank/DDBJ databases">
        <authorList>
            <person name="King G.J."/>
            <person name="Bancroft I."/>
            <person name="Baten A."/>
            <person name="Bloomfield J."/>
            <person name="Borpatragohain P."/>
            <person name="He Z."/>
            <person name="Irish N."/>
            <person name="Irwin J."/>
            <person name="Liu K."/>
            <person name="Mauleon R.P."/>
            <person name="Moore J."/>
            <person name="Morris R."/>
            <person name="Ostergaard L."/>
            <person name="Wang B."/>
            <person name="Wells R."/>
        </authorList>
    </citation>
    <scope>NUCLEOTIDE SEQUENCE [LARGE SCALE GENOMIC DNA]</scope>
    <source>
        <strain evidence="2">R-o-18</strain>
        <tissue evidence="2">Leaf</tissue>
    </source>
</reference>
<evidence type="ECO:0000313" key="3">
    <source>
        <dbReference type="Proteomes" id="UP000823674"/>
    </source>
</evidence>
<gene>
    <name evidence="2" type="primary">A02p036090.1_BraROA</name>
    <name evidence="2" type="ORF">IGI04_007116</name>
</gene>
<comment type="caution">
    <text evidence="2">The sequence shown here is derived from an EMBL/GenBank/DDBJ whole genome shotgun (WGS) entry which is preliminary data.</text>
</comment>
<dbReference type="EMBL" id="JADBGQ010000002">
    <property type="protein sequence ID" value="KAG5410797.1"/>
    <property type="molecule type" value="Genomic_DNA"/>
</dbReference>
<accession>A0ABQ7NIT6</accession>
<feature type="transmembrane region" description="Helical" evidence="1">
    <location>
        <begin position="34"/>
        <end position="52"/>
    </location>
</feature>
<protein>
    <submittedName>
        <fullName evidence="2">Uncharacterized protein</fullName>
    </submittedName>
</protein>
<name>A0ABQ7NIT6_BRACM</name>
<evidence type="ECO:0000313" key="2">
    <source>
        <dbReference type="EMBL" id="KAG5410797.1"/>
    </source>
</evidence>
<dbReference type="Proteomes" id="UP000823674">
    <property type="component" value="Chromosome A02"/>
</dbReference>
<sequence>MGTNLSGDIFCGGNMRNVCTNLGDVVSFWHHHSLHYLLIALALLDFLGRAFVMVCGECRKTSVLISPTILAMLVRSVTSGIRAHERLSSLNLECQSRFKPI</sequence>
<keyword evidence="3" id="KW-1185">Reference proteome</keyword>